<keyword evidence="3" id="KW-0819">tRNA processing</keyword>
<organism evidence="8 9">
    <name type="scientific">Candidatus Segetimicrobium genomatis</name>
    <dbReference type="NCBI Taxonomy" id="2569760"/>
    <lineage>
        <taxon>Bacteria</taxon>
        <taxon>Bacillati</taxon>
        <taxon>Candidatus Sysuimicrobiota</taxon>
        <taxon>Candidatus Sysuimicrobiia</taxon>
        <taxon>Candidatus Sysuimicrobiales</taxon>
        <taxon>Candidatus Segetimicrobiaceae</taxon>
        <taxon>Candidatus Segetimicrobium</taxon>
    </lineage>
</organism>
<dbReference type="GO" id="GO:0008033">
    <property type="term" value="P:tRNA processing"/>
    <property type="evidence" value="ECO:0007669"/>
    <property type="project" value="UniProtKB-KW"/>
</dbReference>
<comment type="caution">
    <text evidence="8">The sequence shown here is derived from an EMBL/GenBank/DDBJ whole genome shotgun (WGS) entry which is preliminary data.</text>
</comment>
<dbReference type="InterPro" id="IPR012094">
    <property type="entry name" value="tRNA_Ile_lys_synt"/>
</dbReference>
<dbReference type="GO" id="GO:0005524">
    <property type="term" value="F:ATP binding"/>
    <property type="evidence" value="ECO:0007669"/>
    <property type="project" value="UniProtKB-KW"/>
</dbReference>
<feature type="domain" description="tRNA(Ile)-lysidine/2-thiocytidine synthase N-terminal" evidence="7">
    <location>
        <begin position="1"/>
        <end position="77"/>
    </location>
</feature>
<evidence type="ECO:0000313" key="9">
    <source>
        <dbReference type="Proteomes" id="UP000318093"/>
    </source>
</evidence>
<keyword evidence="4" id="KW-0547">Nucleotide-binding</keyword>
<dbReference type="SUPFAM" id="SSF52402">
    <property type="entry name" value="Adenine nucleotide alpha hydrolases-like"/>
    <property type="match status" value="1"/>
</dbReference>
<evidence type="ECO:0000256" key="3">
    <source>
        <dbReference type="ARBA" id="ARBA00022694"/>
    </source>
</evidence>
<dbReference type="InterPro" id="IPR012795">
    <property type="entry name" value="tRNA_Ile_lys_synt_N"/>
</dbReference>
<dbReference type="AlphaFoldDB" id="A0A537JDC1"/>
<name>A0A537JDC1_9BACT</name>
<dbReference type="CDD" id="cd01992">
    <property type="entry name" value="TilS_N"/>
    <property type="match status" value="1"/>
</dbReference>
<evidence type="ECO:0000256" key="5">
    <source>
        <dbReference type="ARBA" id="ARBA00022840"/>
    </source>
</evidence>
<dbReference type="InterPro" id="IPR011063">
    <property type="entry name" value="TilS/TtcA_N"/>
</dbReference>
<dbReference type="PANTHER" id="PTHR43033">
    <property type="entry name" value="TRNA(ILE)-LYSIDINE SYNTHASE-RELATED"/>
    <property type="match status" value="1"/>
</dbReference>
<dbReference type="PANTHER" id="PTHR43033:SF1">
    <property type="entry name" value="TRNA(ILE)-LYSIDINE SYNTHASE-RELATED"/>
    <property type="match status" value="1"/>
</dbReference>
<dbReference type="Proteomes" id="UP000318093">
    <property type="component" value="Unassembled WGS sequence"/>
</dbReference>
<evidence type="ECO:0000256" key="6">
    <source>
        <dbReference type="ARBA" id="ARBA00048539"/>
    </source>
</evidence>
<dbReference type="EC" id="6.3.4.19" evidence="1"/>
<comment type="catalytic activity">
    <reaction evidence="6">
        <text>cytidine(34) in tRNA(Ile2) + L-lysine + ATP = lysidine(34) in tRNA(Ile2) + AMP + diphosphate + H(+)</text>
        <dbReference type="Rhea" id="RHEA:43744"/>
        <dbReference type="Rhea" id="RHEA-COMP:10625"/>
        <dbReference type="Rhea" id="RHEA-COMP:10670"/>
        <dbReference type="ChEBI" id="CHEBI:15378"/>
        <dbReference type="ChEBI" id="CHEBI:30616"/>
        <dbReference type="ChEBI" id="CHEBI:32551"/>
        <dbReference type="ChEBI" id="CHEBI:33019"/>
        <dbReference type="ChEBI" id="CHEBI:82748"/>
        <dbReference type="ChEBI" id="CHEBI:83665"/>
        <dbReference type="ChEBI" id="CHEBI:456215"/>
        <dbReference type="EC" id="6.3.4.19"/>
    </reaction>
</comment>
<evidence type="ECO:0000313" key="8">
    <source>
        <dbReference type="EMBL" id="TMI81533.1"/>
    </source>
</evidence>
<dbReference type="Pfam" id="PF01171">
    <property type="entry name" value="ATP_bind_3"/>
    <property type="match status" value="1"/>
</dbReference>
<evidence type="ECO:0000256" key="2">
    <source>
        <dbReference type="ARBA" id="ARBA00022598"/>
    </source>
</evidence>
<proteinExistence type="predicted"/>
<evidence type="ECO:0000256" key="4">
    <source>
        <dbReference type="ARBA" id="ARBA00022741"/>
    </source>
</evidence>
<feature type="non-terminal residue" evidence="8">
    <location>
        <position position="1"/>
    </location>
</feature>
<reference evidence="8 9" key="1">
    <citation type="journal article" date="2019" name="Nat. Microbiol.">
        <title>Mediterranean grassland soil C-N compound turnover is dependent on rainfall and depth, and is mediated by genomically divergent microorganisms.</title>
        <authorList>
            <person name="Diamond S."/>
            <person name="Andeer P.F."/>
            <person name="Li Z."/>
            <person name="Crits-Christoph A."/>
            <person name="Burstein D."/>
            <person name="Anantharaman K."/>
            <person name="Lane K.R."/>
            <person name="Thomas B.C."/>
            <person name="Pan C."/>
            <person name="Northen T.R."/>
            <person name="Banfield J.F."/>
        </authorList>
    </citation>
    <scope>NUCLEOTIDE SEQUENCE [LARGE SCALE GENOMIC DNA]</scope>
    <source>
        <strain evidence="8">NP_6</strain>
    </source>
</reference>
<dbReference type="EMBL" id="VBAN01000204">
    <property type="protein sequence ID" value="TMI81533.1"/>
    <property type="molecule type" value="Genomic_DNA"/>
</dbReference>
<evidence type="ECO:0000256" key="1">
    <source>
        <dbReference type="ARBA" id="ARBA00013267"/>
    </source>
</evidence>
<gene>
    <name evidence="8" type="ORF">E6H03_06875</name>
</gene>
<dbReference type="GO" id="GO:0032267">
    <property type="term" value="F:tRNA(Ile)-lysidine synthase activity"/>
    <property type="evidence" value="ECO:0007669"/>
    <property type="project" value="UniProtKB-EC"/>
</dbReference>
<dbReference type="InterPro" id="IPR014729">
    <property type="entry name" value="Rossmann-like_a/b/a_fold"/>
</dbReference>
<keyword evidence="5" id="KW-0067">ATP-binding</keyword>
<sequence>HTLDDQAETVLMRLLRGSGLEGLAGIPPVRTGGGVRIIRPLIEAGRAEVLAYLGAVGTGWREDETNRDVAMLRNRVRLVLLPALEGYNPDIRQALARLAGLLRDEAEALKLL</sequence>
<dbReference type="Gene3D" id="3.40.50.620">
    <property type="entry name" value="HUPs"/>
    <property type="match status" value="1"/>
</dbReference>
<keyword evidence="2" id="KW-0436">Ligase</keyword>
<protein>
    <recommendedName>
        <fullName evidence="1">tRNA(Ile)-lysidine synthetase</fullName>
        <ecNumber evidence="1">6.3.4.19</ecNumber>
    </recommendedName>
</protein>
<evidence type="ECO:0000259" key="7">
    <source>
        <dbReference type="Pfam" id="PF01171"/>
    </source>
</evidence>
<accession>A0A537JDC1</accession>
<feature type="non-terminal residue" evidence="8">
    <location>
        <position position="112"/>
    </location>
</feature>